<evidence type="ECO:0000313" key="8">
    <source>
        <dbReference type="Proteomes" id="UP000465601"/>
    </source>
</evidence>
<dbReference type="Proteomes" id="UP000465601">
    <property type="component" value="Unassembled WGS sequence"/>
</dbReference>
<dbReference type="CDD" id="cd16914">
    <property type="entry name" value="EcfT"/>
    <property type="match status" value="1"/>
</dbReference>
<evidence type="ECO:0000256" key="6">
    <source>
        <dbReference type="SAM" id="Phobius"/>
    </source>
</evidence>
<keyword evidence="8" id="KW-1185">Reference proteome</keyword>
<keyword evidence="3 6" id="KW-0812">Transmembrane</keyword>
<feature type="transmembrane region" description="Helical" evidence="6">
    <location>
        <begin position="65"/>
        <end position="83"/>
    </location>
</feature>
<evidence type="ECO:0000256" key="5">
    <source>
        <dbReference type="ARBA" id="ARBA00023136"/>
    </source>
</evidence>
<protein>
    <recommendedName>
        <fullName evidence="9">Cobalt/nickel transport system permease protein</fullName>
    </recommendedName>
</protein>
<organism evidence="7 8">
    <name type="scientific">Alkaliphilus serpentinus</name>
    <dbReference type="NCBI Taxonomy" id="1482731"/>
    <lineage>
        <taxon>Bacteria</taxon>
        <taxon>Bacillati</taxon>
        <taxon>Bacillota</taxon>
        <taxon>Clostridia</taxon>
        <taxon>Peptostreptococcales</taxon>
        <taxon>Natronincolaceae</taxon>
        <taxon>Alkaliphilus</taxon>
    </lineage>
</organism>
<dbReference type="PANTHER" id="PTHR34857:SF2">
    <property type="entry name" value="SLL0384 PROTEIN"/>
    <property type="match status" value="1"/>
</dbReference>
<keyword evidence="5 6" id="KW-0472">Membrane</keyword>
<accession>A0A833HLT5</accession>
<dbReference type="Pfam" id="PF02361">
    <property type="entry name" value="CbiQ"/>
    <property type="match status" value="1"/>
</dbReference>
<dbReference type="RefSeq" id="WP_151867238.1">
    <property type="nucleotide sequence ID" value="NZ_WBZB01000069.1"/>
</dbReference>
<dbReference type="InterPro" id="IPR051611">
    <property type="entry name" value="ECF_transporter_component"/>
</dbReference>
<evidence type="ECO:0000256" key="3">
    <source>
        <dbReference type="ARBA" id="ARBA00022692"/>
    </source>
</evidence>
<reference evidence="7 8" key="1">
    <citation type="submission" date="2019-10" db="EMBL/GenBank/DDBJ databases">
        <title>Alkaliphilus serpentinus sp. nov. and Alkaliphilus pronyensis sp. nov., two novel anaerobic alkaliphilic species isolated from the serpentinized-hosted hydrothermal field of the Prony Bay (New Caledonia).</title>
        <authorList>
            <person name="Postec A."/>
        </authorList>
    </citation>
    <scope>NUCLEOTIDE SEQUENCE [LARGE SCALE GENOMIC DNA]</scope>
    <source>
        <strain evidence="7 8">LacT</strain>
    </source>
</reference>
<keyword evidence="2" id="KW-1003">Cell membrane</keyword>
<gene>
    <name evidence="7" type="ORF">F8153_15395</name>
</gene>
<feature type="transmembrane region" description="Helical" evidence="6">
    <location>
        <begin position="28"/>
        <end position="59"/>
    </location>
</feature>
<evidence type="ECO:0000256" key="4">
    <source>
        <dbReference type="ARBA" id="ARBA00022989"/>
    </source>
</evidence>
<evidence type="ECO:0008006" key="9">
    <source>
        <dbReference type="Google" id="ProtNLM"/>
    </source>
</evidence>
<sequence>MHIAEIDYISNTTDSPLHRLKPISKMTFTLFVMASFIISSELAKLLVLTGFVLVLFIIGNIPYKKVFHLVLYPLFFSLLFAVIRLQQSYILASIIILKACGTALTMILLISTTSYVDIFGVLSKFLPKLLVDILLFTYRSLFILVGQIENLLKSMKLRGGYKSFNIIRNMTNIAGAIGILIIHSYEMNERQFQIYALRGYEGGLPITVENWSLKRDDVFLILSSLIILVGMVIPWNLS</sequence>
<feature type="transmembrane region" description="Helical" evidence="6">
    <location>
        <begin position="90"/>
        <end position="113"/>
    </location>
</feature>
<dbReference type="PANTHER" id="PTHR34857">
    <property type="entry name" value="SLL0384 PROTEIN"/>
    <property type="match status" value="1"/>
</dbReference>
<feature type="transmembrane region" description="Helical" evidence="6">
    <location>
        <begin position="218"/>
        <end position="237"/>
    </location>
</feature>
<keyword evidence="4 6" id="KW-1133">Transmembrane helix</keyword>
<dbReference type="AlphaFoldDB" id="A0A833HLT5"/>
<evidence type="ECO:0000313" key="7">
    <source>
        <dbReference type="EMBL" id="KAB3524939.1"/>
    </source>
</evidence>
<name>A0A833HLT5_9FIRM</name>
<evidence type="ECO:0000256" key="2">
    <source>
        <dbReference type="ARBA" id="ARBA00022475"/>
    </source>
</evidence>
<dbReference type="InterPro" id="IPR003339">
    <property type="entry name" value="ABC/ECF_trnsptr_transmembrane"/>
</dbReference>
<proteinExistence type="predicted"/>
<dbReference type="OrthoDB" id="1952270at2"/>
<comment type="subcellular location">
    <subcellularLocation>
        <location evidence="1">Membrane</location>
        <topology evidence="1">Multi-pass membrane protein</topology>
    </subcellularLocation>
</comment>
<feature type="transmembrane region" description="Helical" evidence="6">
    <location>
        <begin position="166"/>
        <end position="185"/>
    </location>
</feature>
<comment type="caution">
    <text evidence="7">The sequence shown here is derived from an EMBL/GenBank/DDBJ whole genome shotgun (WGS) entry which is preliminary data.</text>
</comment>
<feature type="transmembrane region" description="Helical" evidence="6">
    <location>
        <begin position="125"/>
        <end position="145"/>
    </location>
</feature>
<evidence type="ECO:0000256" key="1">
    <source>
        <dbReference type="ARBA" id="ARBA00004141"/>
    </source>
</evidence>
<dbReference type="EMBL" id="WBZB01000069">
    <property type="protein sequence ID" value="KAB3524939.1"/>
    <property type="molecule type" value="Genomic_DNA"/>
</dbReference>
<dbReference type="GO" id="GO:0005886">
    <property type="term" value="C:plasma membrane"/>
    <property type="evidence" value="ECO:0007669"/>
    <property type="project" value="UniProtKB-ARBA"/>
</dbReference>